<evidence type="ECO:0000256" key="4">
    <source>
        <dbReference type="ARBA" id="ARBA00023163"/>
    </source>
</evidence>
<dbReference type="OrthoDB" id="278404at2"/>
<evidence type="ECO:0000256" key="2">
    <source>
        <dbReference type="ARBA" id="ARBA00023082"/>
    </source>
</evidence>
<keyword evidence="3" id="KW-0238">DNA-binding</keyword>
<feature type="domain" description="RNA polymerase sigma factor 70 region 4 type 2" evidence="5">
    <location>
        <begin position="138"/>
        <end position="188"/>
    </location>
</feature>
<dbReference type="CDD" id="cd06171">
    <property type="entry name" value="Sigma70_r4"/>
    <property type="match status" value="1"/>
</dbReference>
<keyword evidence="7" id="KW-1185">Reference proteome</keyword>
<evidence type="ECO:0000256" key="1">
    <source>
        <dbReference type="ARBA" id="ARBA00023015"/>
    </source>
</evidence>
<dbReference type="GO" id="GO:0006352">
    <property type="term" value="P:DNA-templated transcription initiation"/>
    <property type="evidence" value="ECO:0007669"/>
    <property type="project" value="InterPro"/>
</dbReference>
<evidence type="ECO:0000313" key="6">
    <source>
        <dbReference type="EMBL" id="AWM36033.1"/>
    </source>
</evidence>
<name>A0A2Z3GQD1_9BACT</name>
<keyword evidence="1" id="KW-0805">Transcription regulation</keyword>
<dbReference type="RefSeq" id="WP_010052598.1">
    <property type="nucleotide sequence ID" value="NZ_CP025958.1"/>
</dbReference>
<dbReference type="EMBL" id="CP025958">
    <property type="protein sequence ID" value="AWM36033.1"/>
    <property type="molecule type" value="Genomic_DNA"/>
</dbReference>
<protein>
    <submittedName>
        <fullName evidence="6">RNA polymerase subunit sigma-70</fullName>
    </submittedName>
</protein>
<dbReference type="InterPro" id="IPR014284">
    <property type="entry name" value="RNA_pol_sigma-70_dom"/>
</dbReference>
<organism evidence="6 7">
    <name type="scientific">Gemmata obscuriglobus</name>
    <dbReference type="NCBI Taxonomy" id="114"/>
    <lineage>
        <taxon>Bacteria</taxon>
        <taxon>Pseudomonadati</taxon>
        <taxon>Planctomycetota</taxon>
        <taxon>Planctomycetia</taxon>
        <taxon>Gemmatales</taxon>
        <taxon>Gemmataceae</taxon>
        <taxon>Gemmata</taxon>
    </lineage>
</organism>
<dbReference type="KEGG" id="gog:C1280_02765"/>
<dbReference type="GO" id="GO:0016987">
    <property type="term" value="F:sigma factor activity"/>
    <property type="evidence" value="ECO:0007669"/>
    <property type="project" value="UniProtKB-KW"/>
</dbReference>
<dbReference type="InterPro" id="IPR013324">
    <property type="entry name" value="RNA_pol_sigma_r3/r4-like"/>
</dbReference>
<dbReference type="Gene3D" id="1.10.10.10">
    <property type="entry name" value="Winged helix-like DNA-binding domain superfamily/Winged helix DNA-binding domain"/>
    <property type="match status" value="1"/>
</dbReference>
<proteinExistence type="predicted"/>
<dbReference type="AlphaFoldDB" id="A0A2Z3GQD1"/>
<dbReference type="Proteomes" id="UP000245802">
    <property type="component" value="Chromosome"/>
</dbReference>
<keyword evidence="2" id="KW-0731">Sigma factor</keyword>
<dbReference type="NCBIfam" id="TIGR02937">
    <property type="entry name" value="sigma70-ECF"/>
    <property type="match status" value="1"/>
</dbReference>
<reference evidence="6 7" key="1">
    <citation type="submission" date="2018-01" db="EMBL/GenBank/DDBJ databases">
        <title>G. obscuriglobus.</title>
        <authorList>
            <person name="Franke J."/>
            <person name="Blomberg W."/>
            <person name="Selmecki A."/>
        </authorList>
    </citation>
    <scope>NUCLEOTIDE SEQUENCE [LARGE SCALE GENOMIC DNA]</scope>
    <source>
        <strain evidence="6 7">DSM 5831</strain>
    </source>
</reference>
<keyword evidence="4" id="KW-0804">Transcription</keyword>
<sequence length="210" mass="22752">MNGQTTAAIQGYLDELDGVAGATDAGPVVSALLDRAVGRLHRLCAGLLYRRYPRLARPPLGLETEDLLGAVVERLLKALREARPRTVREFFGLANQHIRWELNDLARRLDERPPAADVSGDAVAALDSSGGELGPDARRILAAIEALPADEQETLSLVRIQGLTHAEVAGLLEISTKTVQRRLNRALVLLTQSLSDLRRPPRDNAGPDPP</sequence>
<dbReference type="SUPFAM" id="SSF88659">
    <property type="entry name" value="Sigma3 and sigma4 domains of RNA polymerase sigma factors"/>
    <property type="match status" value="1"/>
</dbReference>
<gene>
    <name evidence="6" type="ORF">C1280_02765</name>
</gene>
<dbReference type="InterPro" id="IPR013249">
    <property type="entry name" value="RNA_pol_sigma70_r4_t2"/>
</dbReference>
<dbReference type="Pfam" id="PF08281">
    <property type="entry name" value="Sigma70_r4_2"/>
    <property type="match status" value="1"/>
</dbReference>
<evidence type="ECO:0000313" key="7">
    <source>
        <dbReference type="Proteomes" id="UP000245802"/>
    </source>
</evidence>
<dbReference type="PANTHER" id="PTHR43133:SF8">
    <property type="entry name" value="RNA POLYMERASE SIGMA FACTOR HI_1459-RELATED"/>
    <property type="match status" value="1"/>
</dbReference>
<dbReference type="InterPro" id="IPR036388">
    <property type="entry name" value="WH-like_DNA-bd_sf"/>
</dbReference>
<dbReference type="InterPro" id="IPR039425">
    <property type="entry name" value="RNA_pol_sigma-70-like"/>
</dbReference>
<evidence type="ECO:0000256" key="3">
    <source>
        <dbReference type="ARBA" id="ARBA00023125"/>
    </source>
</evidence>
<dbReference type="PANTHER" id="PTHR43133">
    <property type="entry name" value="RNA POLYMERASE ECF-TYPE SIGMA FACTO"/>
    <property type="match status" value="1"/>
</dbReference>
<dbReference type="GO" id="GO:0003677">
    <property type="term" value="F:DNA binding"/>
    <property type="evidence" value="ECO:0007669"/>
    <property type="project" value="UniProtKB-KW"/>
</dbReference>
<accession>A0A2Z3GQD1</accession>
<evidence type="ECO:0000259" key="5">
    <source>
        <dbReference type="Pfam" id="PF08281"/>
    </source>
</evidence>